<name>A0A8R7USM7_TRIUA</name>
<dbReference type="Proteomes" id="UP000015106">
    <property type="component" value="Chromosome 6"/>
</dbReference>
<evidence type="ECO:0000313" key="1">
    <source>
        <dbReference type="EnsemblPlants" id="TuG1812G0600001589.01.T01"/>
    </source>
</evidence>
<reference evidence="2" key="1">
    <citation type="journal article" date="2013" name="Nature">
        <title>Draft genome of the wheat A-genome progenitor Triticum urartu.</title>
        <authorList>
            <person name="Ling H.Q."/>
            <person name="Zhao S."/>
            <person name="Liu D."/>
            <person name="Wang J."/>
            <person name="Sun H."/>
            <person name="Zhang C."/>
            <person name="Fan H."/>
            <person name="Li D."/>
            <person name="Dong L."/>
            <person name="Tao Y."/>
            <person name="Gao C."/>
            <person name="Wu H."/>
            <person name="Li Y."/>
            <person name="Cui Y."/>
            <person name="Guo X."/>
            <person name="Zheng S."/>
            <person name="Wang B."/>
            <person name="Yu K."/>
            <person name="Liang Q."/>
            <person name="Yang W."/>
            <person name="Lou X."/>
            <person name="Chen J."/>
            <person name="Feng M."/>
            <person name="Jian J."/>
            <person name="Zhang X."/>
            <person name="Luo G."/>
            <person name="Jiang Y."/>
            <person name="Liu J."/>
            <person name="Wang Z."/>
            <person name="Sha Y."/>
            <person name="Zhang B."/>
            <person name="Wu H."/>
            <person name="Tang D."/>
            <person name="Shen Q."/>
            <person name="Xue P."/>
            <person name="Zou S."/>
            <person name="Wang X."/>
            <person name="Liu X."/>
            <person name="Wang F."/>
            <person name="Yang Y."/>
            <person name="An X."/>
            <person name="Dong Z."/>
            <person name="Zhang K."/>
            <person name="Zhang X."/>
            <person name="Luo M.C."/>
            <person name="Dvorak J."/>
            <person name="Tong Y."/>
            <person name="Wang J."/>
            <person name="Yang H."/>
            <person name="Li Z."/>
            <person name="Wang D."/>
            <person name="Zhang A."/>
            <person name="Wang J."/>
        </authorList>
    </citation>
    <scope>NUCLEOTIDE SEQUENCE</scope>
    <source>
        <strain evidence="2">cv. G1812</strain>
    </source>
</reference>
<reference evidence="1" key="2">
    <citation type="submission" date="2018-03" db="EMBL/GenBank/DDBJ databases">
        <title>The Triticum urartu genome reveals the dynamic nature of wheat genome evolution.</title>
        <authorList>
            <person name="Ling H."/>
            <person name="Ma B."/>
            <person name="Shi X."/>
            <person name="Liu H."/>
            <person name="Dong L."/>
            <person name="Sun H."/>
            <person name="Cao Y."/>
            <person name="Gao Q."/>
            <person name="Zheng S."/>
            <person name="Li Y."/>
            <person name="Yu Y."/>
            <person name="Du H."/>
            <person name="Qi M."/>
            <person name="Li Y."/>
            <person name="Yu H."/>
            <person name="Cui Y."/>
            <person name="Wang N."/>
            <person name="Chen C."/>
            <person name="Wu H."/>
            <person name="Zhao Y."/>
            <person name="Zhang J."/>
            <person name="Li Y."/>
            <person name="Zhou W."/>
            <person name="Zhang B."/>
            <person name="Hu W."/>
            <person name="Eijk M."/>
            <person name="Tang J."/>
            <person name="Witsenboer H."/>
            <person name="Zhao S."/>
            <person name="Li Z."/>
            <person name="Zhang A."/>
            <person name="Wang D."/>
            <person name="Liang C."/>
        </authorList>
    </citation>
    <scope>NUCLEOTIDE SEQUENCE [LARGE SCALE GENOMIC DNA]</scope>
    <source>
        <strain evidence="1">cv. G1812</strain>
    </source>
</reference>
<reference evidence="1" key="3">
    <citation type="submission" date="2022-06" db="UniProtKB">
        <authorList>
            <consortium name="EnsemblPlants"/>
        </authorList>
    </citation>
    <scope>IDENTIFICATION</scope>
</reference>
<keyword evidence="2" id="KW-1185">Reference proteome</keyword>
<evidence type="ECO:0000313" key="2">
    <source>
        <dbReference type="Proteomes" id="UP000015106"/>
    </source>
</evidence>
<accession>A0A8R7USM7</accession>
<organism evidence="1 2">
    <name type="scientific">Triticum urartu</name>
    <name type="common">Red wild einkorn</name>
    <name type="synonym">Crithodium urartu</name>
    <dbReference type="NCBI Taxonomy" id="4572"/>
    <lineage>
        <taxon>Eukaryota</taxon>
        <taxon>Viridiplantae</taxon>
        <taxon>Streptophyta</taxon>
        <taxon>Embryophyta</taxon>
        <taxon>Tracheophyta</taxon>
        <taxon>Spermatophyta</taxon>
        <taxon>Magnoliopsida</taxon>
        <taxon>Liliopsida</taxon>
        <taxon>Poales</taxon>
        <taxon>Poaceae</taxon>
        <taxon>BOP clade</taxon>
        <taxon>Pooideae</taxon>
        <taxon>Triticodae</taxon>
        <taxon>Triticeae</taxon>
        <taxon>Triticinae</taxon>
        <taxon>Triticum</taxon>
    </lineage>
</organism>
<proteinExistence type="predicted"/>
<dbReference type="EnsemblPlants" id="TuG1812G0600001589.01.T01">
    <property type="protein sequence ID" value="TuG1812G0600001589.01.T01"/>
    <property type="gene ID" value="TuG1812G0600001589.01"/>
</dbReference>
<protein>
    <submittedName>
        <fullName evidence="1">Uncharacterized protein</fullName>
    </submittedName>
</protein>
<sequence>DASRTCRRPAGQIVAPPRRRLLCTMRRHLCLHPLPGKELEVNRRWEDLT</sequence>
<dbReference type="Gramene" id="TuG1812G0600001589.01.T01">
    <property type="protein sequence ID" value="TuG1812G0600001589.01.T01"/>
    <property type="gene ID" value="TuG1812G0600001589.01"/>
</dbReference>
<dbReference type="AlphaFoldDB" id="A0A8R7USM7"/>